<dbReference type="EMBL" id="KY971610">
    <property type="protein sequence ID" value="ASD52013.1"/>
    <property type="molecule type" value="Genomic_DNA"/>
</dbReference>
<feature type="domain" description="T4 RNA ligase 1 C-terminal" evidence="6">
    <location>
        <begin position="252"/>
        <end position="357"/>
    </location>
</feature>
<evidence type="ECO:0000256" key="2">
    <source>
        <dbReference type="PIRSR" id="PIRSR612648-2"/>
    </source>
</evidence>
<evidence type="ECO:0000313" key="8">
    <source>
        <dbReference type="Proteomes" id="UP000247773"/>
    </source>
</evidence>
<dbReference type="InterPro" id="IPR012648">
    <property type="entry name" value="Rnl1"/>
</dbReference>
<feature type="binding site" evidence="3">
    <location>
        <position position="267"/>
    </location>
    <ligand>
        <name>Mg(2+)</name>
        <dbReference type="ChEBI" id="CHEBI:18420"/>
        <note>catalytic</note>
    </ligand>
</feature>
<keyword evidence="3" id="KW-0460">Magnesium</keyword>
<feature type="domain" description="T4 RNA ligase 1-like N-terminal" evidence="5">
    <location>
        <begin position="54"/>
        <end position="241"/>
    </location>
</feature>
<keyword evidence="7" id="KW-0436">Ligase</keyword>
<organism evidence="7 8">
    <name type="scientific">Pseudomonas phage PspYZU05</name>
    <dbReference type="NCBI Taxonomy" id="1983556"/>
    <lineage>
        <taxon>Viruses</taxon>
        <taxon>Duplodnaviria</taxon>
        <taxon>Heunggongvirae</taxon>
        <taxon>Uroviricota</taxon>
        <taxon>Caudoviricetes</taxon>
        <taxon>Pantevenvirales</taxon>
        <taxon>Straboviridae</taxon>
        <taxon>Jiangsuvirus</taxon>
        <taxon>Jiangsuvirus pspyzu05</taxon>
    </lineage>
</organism>
<feature type="binding site" evidence="2">
    <location>
        <position position="235"/>
    </location>
    <ligand>
        <name>ATP</name>
        <dbReference type="ChEBI" id="CHEBI:30616"/>
    </ligand>
</feature>
<protein>
    <submittedName>
        <fullName evidence="7">RNA ligase A</fullName>
    </submittedName>
</protein>
<feature type="site" description="Essential for RNA ligase activity" evidence="4">
    <location>
        <position position="157"/>
    </location>
</feature>
<gene>
    <name evidence="7" type="ORF">PspYZU05_61</name>
</gene>
<proteinExistence type="predicted"/>
<dbReference type="NCBIfam" id="TIGR02308">
    <property type="entry name" value="RNA_lig_T4_1"/>
    <property type="match status" value="1"/>
</dbReference>
<evidence type="ECO:0000256" key="4">
    <source>
        <dbReference type="PIRSR" id="PIRSR612648-4"/>
    </source>
</evidence>
<dbReference type="Proteomes" id="UP000247773">
    <property type="component" value="Genome"/>
</dbReference>
<dbReference type="Pfam" id="PF20819">
    <property type="entry name" value="T4_Rnl1_C"/>
    <property type="match status" value="1"/>
</dbReference>
<keyword evidence="2" id="KW-0067">ATP-binding</keyword>
<feature type="site" description="Essential for RNA ligase activity" evidence="4">
    <location>
        <position position="241"/>
    </location>
</feature>
<keyword evidence="2" id="KW-0547">Nucleotide-binding</keyword>
<evidence type="ECO:0000313" key="7">
    <source>
        <dbReference type="EMBL" id="ASD52013.1"/>
    </source>
</evidence>
<dbReference type="GO" id="GO:0046872">
    <property type="term" value="F:metal ion binding"/>
    <property type="evidence" value="ECO:0007669"/>
    <property type="project" value="UniProtKB-KW"/>
</dbReference>
<feature type="active site" description="N6-AMP-lysine intermediate" evidence="1">
    <location>
        <position position="97"/>
    </location>
</feature>
<dbReference type="InterPro" id="IPR049042">
    <property type="entry name" value="T4_Rnl1_C"/>
</dbReference>
<dbReference type="GO" id="GO:0003972">
    <property type="term" value="F:RNA ligase (ATP) activity"/>
    <property type="evidence" value="ECO:0007669"/>
    <property type="project" value="InterPro"/>
</dbReference>
<feature type="binding site" evidence="2">
    <location>
        <position position="237"/>
    </location>
    <ligand>
        <name>ATP</name>
        <dbReference type="ChEBI" id="CHEBI:30616"/>
    </ligand>
</feature>
<evidence type="ECO:0000259" key="6">
    <source>
        <dbReference type="Pfam" id="PF20819"/>
    </source>
</evidence>
<evidence type="ECO:0000256" key="1">
    <source>
        <dbReference type="PIRSR" id="PIRSR612648-1"/>
    </source>
</evidence>
<evidence type="ECO:0000259" key="5">
    <source>
        <dbReference type="Pfam" id="PF09511"/>
    </source>
</evidence>
<keyword evidence="8" id="KW-1185">Reference proteome</keyword>
<dbReference type="GO" id="GO:0005524">
    <property type="term" value="F:ATP binding"/>
    <property type="evidence" value="ECO:0007669"/>
    <property type="project" value="UniProtKB-KW"/>
</dbReference>
<feature type="binding site" evidence="2">
    <location>
        <position position="77"/>
    </location>
    <ligand>
        <name>ATP</name>
        <dbReference type="ChEBI" id="CHEBI:30616"/>
    </ligand>
</feature>
<dbReference type="Pfam" id="PF09511">
    <property type="entry name" value="RNA_lig_T4_1"/>
    <property type="match status" value="1"/>
</dbReference>
<feature type="binding site" evidence="2">
    <location>
        <position position="157"/>
    </location>
    <ligand>
        <name>ATP</name>
        <dbReference type="ChEBI" id="CHEBI:30616"/>
    </ligand>
</feature>
<sequence length="364" mass="42455">MNKTQTNLYNGLMEAVNTSSMFYYRDEVSPVGTKFRIFHYHYIDERMFNKVTRNARGIMFEMQDETPVRIACRPFIKFDNYSQDKHDELIQAYMTLKVDGSIMSTYLDKGQLRLKSNSSIMSDVAVSANSMLLDIKHSKLAVRLKELQNDGYTVVLEYTGPKDRIVIEYQEKNLTVLAVIQNTSGKEISWHEINKDPVLRMYLVEAFDPKDIKEIISERGIEGYVIHCADGTRLKVKTEWYNIRHKAMFLTENDNALFKAIVSNETDDIKQMVSKSRREIIEQKEQLYINFLNKCIVECNTLYQRYKGLERAKFSSIIMTQGSYLFIHSILMKCYSNGIDQQMIVSELGKYFLKHKDSICRGLI</sequence>
<dbReference type="InterPro" id="IPR019039">
    <property type="entry name" value="T4-Rnl1-like_N"/>
</dbReference>
<comment type="cofactor">
    <cofactor evidence="3">
        <name>Mg(2+)</name>
        <dbReference type="ChEBI" id="CHEBI:18420"/>
    </cofactor>
    <text evidence="3">Binds 2 magnesium ions that perform the catalytic activity via a two-metal mechanism.</text>
</comment>
<evidence type="ECO:0000256" key="3">
    <source>
        <dbReference type="PIRSR" id="PIRSR612648-3"/>
    </source>
</evidence>
<accession>A0A2U7N893</accession>
<dbReference type="Gene3D" id="1.10.3550.20">
    <property type="match status" value="1"/>
</dbReference>
<feature type="binding site" evidence="2">
    <location>
        <position position="56"/>
    </location>
    <ligand>
        <name>ATP</name>
        <dbReference type="ChEBI" id="CHEBI:30616"/>
    </ligand>
</feature>
<name>A0A2U7N893_9CAUD</name>
<keyword evidence="3" id="KW-0479">Metal-binding</keyword>
<feature type="binding site" evidence="2">
    <location>
        <position position="40"/>
    </location>
    <ligand>
        <name>ATP</name>
        <dbReference type="ChEBI" id="CHEBI:30616"/>
    </ligand>
</feature>
<reference evidence="7 8" key="1">
    <citation type="submission" date="2017-04" db="EMBL/GenBank/DDBJ databases">
        <title>Isolation of lytic bacteriophages infecting Pseudomonas strains for biocontrol of fish and shrimp spoilage during chilled storage.</title>
        <authorList>
            <person name="Yang Z."/>
            <person name="Tao X."/>
            <person name="Gao L."/>
            <person name="Rao S."/>
        </authorList>
    </citation>
    <scope>NUCLEOTIDE SEQUENCE [LARGE SCALE GENOMIC DNA]</scope>
</reference>